<name>A0A9D4S1T1_DREPO</name>
<accession>A0A9D4S1T1</accession>
<sequence>MPSIHRTAMLHYALISSLVLICCQRAWGSEKKGVVINRHDFLCDDFKVLNTSWWYDYQSDVSYYHQHKHCPDIDAHLNKHVSMVWGKHNNLTFPAHTSAILLWNEPNFHSQANITPADAALIWPEVERNSHGRPLVSPAASPCHTTSKCIGDSIDWFDEFFRLCTGCRIDYLATHSYACHGNTTMAYLKKLYDRYHKKIWLTEFACPLVNDPHKQLQYMQELLPQLEAAPFVYRYSWFKARVLVSGHVTTASTLLHSTTSALSAVGQYYMNFEPYGHQIVG</sequence>
<feature type="chain" id="PRO_5039512205" description="Asl1-like glycosyl hydrolase catalytic domain-containing protein" evidence="1">
    <location>
        <begin position="29"/>
        <end position="281"/>
    </location>
</feature>
<dbReference type="Gene3D" id="3.20.20.80">
    <property type="entry name" value="Glycosidases"/>
    <property type="match status" value="1"/>
</dbReference>
<dbReference type="InterPro" id="IPR024655">
    <property type="entry name" value="Asl1_glyco_hydro_catalytic"/>
</dbReference>
<dbReference type="Pfam" id="PF11790">
    <property type="entry name" value="Glyco_hydro_cc"/>
    <property type="match status" value="1"/>
</dbReference>
<feature type="signal peptide" evidence="1">
    <location>
        <begin position="1"/>
        <end position="28"/>
    </location>
</feature>
<reference evidence="3" key="2">
    <citation type="submission" date="2020-11" db="EMBL/GenBank/DDBJ databases">
        <authorList>
            <person name="McCartney M.A."/>
            <person name="Auch B."/>
            <person name="Kono T."/>
            <person name="Mallez S."/>
            <person name="Becker A."/>
            <person name="Gohl D.M."/>
            <person name="Silverstein K.A.T."/>
            <person name="Koren S."/>
            <person name="Bechman K.B."/>
            <person name="Herman A."/>
            <person name="Abrahante J.E."/>
            <person name="Garbe J."/>
        </authorList>
    </citation>
    <scope>NUCLEOTIDE SEQUENCE</scope>
    <source>
        <strain evidence="3">Duluth1</strain>
        <tissue evidence="3">Whole animal</tissue>
    </source>
</reference>
<dbReference type="SUPFAM" id="SSF51445">
    <property type="entry name" value="(Trans)glycosidases"/>
    <property type="match status" value="1"/>
</dbReference>
<reference evidence="3" key="1">
    <citation type="journal article" date="2019" name="bioRxiv">
        <title>The Genome of the Zebra Mussel, Dreissena polymorpha: A Resource for Invasive Species Research.</title>
        <authorList>
            <person name="McCartney M.A."/>
            <person name="Auch B."/>
            <person name="Kono T."/>
            <person name="Mallez S."/>
            <person name="Zhang Y."/>
            <person name="Obille A."/>
            <person name="Becker A."/>
            <person name="Abrahante J.E."/>
            <person name="Garbe J."/>
            <person name="Badalamenti J.P."/>
            <person name="Herman A."/>
            <person name="Mangelson H."/>
            <person name="Liachko I."/>
            <person name="Sullivan S."/>
            <person name="Sone E.D."/>
            <person name="Koren S."/>
            <person name="Silverstein K.A.T."/>
            <person name="Beckman K.B."/>
            <person name="Gohl D.M."/>
        </authorList>
    </citation>
    <scope>NUCLEOTIDE SEQUENCE</scope>
    <source>
        <strain evidence="3">Duluth1</strain>
        <tissue evidence="3">Whole animal</tissue>
    </source>
</reference>
<gene>
    <name evidence="3" type="ORF">DPMN_010740</name>
</gene>
<evidence type="ECO:0000313" key="3">
    <source>
        <dbReference type="EMBL" id="KAH3886727.1"/>
    </source>
</evidence>
<evidence type="ECO:0000313" key="4">
    <source>
        <dbReference type="Proteomes" id="UP000828390"/>
    </source>
</evidence>
<dbReference type="OrthoDB" id="43654at2759"/>
<proteinExistence type="predicted"/>
<organism evidence="3 4">
    <name type="scientific">Dreissena polymorpha</name>
    <name type="common">Zebra mussel</name>
    <name type="synonym">Mytilus polymorpha</name>
    <dbReference type="NCBI Taxonomy" id="45954"/>
    <lineage>
        <taxon>Eukaryota</taxon>
        <taxon>Metazoa</taxon>
        <taxon>Spiralia</taxon>
        <taxon>Lophotrochozoa</taxon>
        <taxon>Mollusca</taxon>
        <taxon>Bivalvia</taxon>
        <taxon>Autobranchia</taxon>
        <taxon>Heteroconchia</taxon>
        <taxon>Euheterodonta</taxon>
        <taxon>Imparidentia</taxon>
        <taxon>Neoheterodontei</taxon>
        <taxon>Myida</taxon>
        <taxon>Dreissenoidea</taxon>
        <taxon>Dreissenidae</taxon>
        <taxon>Dreissena</taxon>
    </lineage>
</organism>
<dbReference type="PANTHER" id="PTHR34154">
    <property type="entry name" value="ALKALI-SENSITIVE LINKAGE PROTEIN 1"/>
    <property type="match status" value="1"/>
</dbReference>
<dbReference type="AlphaFoldDB" id="A0A9D4S1T1"/>
<feature type="domain" description="Asl1-like glycosyl hydrolase catalytic" evidence="2">
    <location>
        <begin position="48"/>
        <end position="269"/>
    </location>
</feature>
<dbReference type="EMBL" id="JAIWYP010000001">
    <property type="protein sequence ID" value="KAH3886727.1"/>
    <property type="molecule type" value="Genomic_DNA"/>
</dbReference>
<protein>
    <recommendedName>
        <fullName evidence="2">Asl1-like glycosyl hydrolase catalytic domain-containing protein</fullName>
    </recommendedName>
</protein>
<dbReference type="InterPro" id="IPR017853">
    <property type="entry name" value="GH"/>
</dbReference>
<dbReference type="Proteomes" id="UP000828390">
    <property type="component" value="Unassembled WGS sequence"/>
</dbReference>
<evidence type="ECO:0000259" key="2">
    <source>
        <dbReference type="Pfam" id="PF11790"/>
    </source>
</evidence>
<dbReference type="InterPro" id="IPR053183">
    <property type="entry name" value="ASL1"/>
</dbReference>
<dbReference type="PANTHER" id="PTHR34154:SF3">
    <property type="entry name" value="ALKALI-SENSITIVE LINKAGE PROTEIN 1"/>
    <property type="match status" value="1"/>
</dbReference>
<keyword evidence="4" id="KW-1185">Reference proteome</keyword>
<comment type="caution">
    <text evidence="3">The sequence shown here is derived from an EMBL/GenBank/DDBJ whole genome shotgun (WGS) entry which is preliminary data.</text>
</comment>
<evidence type="ECO:0000256" key="1">
    <source>
        <dbReference type="SAM" id="SignalP"/>
    </source>
</evidence>
<keyword evidence="1" id="KW-0732">Signal</keyword>